<feature type="compositionally biased region" description="Polar residues" evidence="1">
    <location>
        <begin position="29"/>
        <end position="42"/>
    </location>
</feature>
<dbReference type="Gene3D" id="1.10.510.10">
    <property type="entry name" value="Transferase(Phosphotransferase) domain 1"/>
    <property type="match status" value="1"/>
</dbReference>
<evidence type="ECO:0000313" key="4">
    <source>
        <dbReference type="Proteomes" id="UP000663853"/>
    </source>
</evidence>
<gene>
    <name evidence="3" type="ORF">RDB_LOCUS133207</name>
</gene>
<dbReference type="PROSITE" id="PS00108">
    <property type="entry name" value="PROTEIN_KINASE_ST"/>
    <property type="match status" value="1"/>
</dbReference>
<protein>
    <recommendedName>
        <fullName evidence="2">Protein kinase domain-containing protein</fullName>
    </recommendedName>
</protein>
<proteinExistence type="predicted"/>
<dbReference type="PANTHER" id="PTHR44329">
    <property type="entry name" value="SERINE/THREONINE-PROTEIN KINASE TNNI3K-RELATED"/>
    <property type="match status" value="1"/>
</dbReference>
<dbReference type="Pfam" id="PF07714">
    <property type="entry name" value="PK_Tyr_Ser-Thr"/>
    <property type="match status" value="1"/>
</dbReference>
<evidence type="ECO:0000259" key="2">
    <source>
        <dbReference type="PROSITE" id="PS50011"/>
    </source>
</evidence>
<dbReference type="AlphaFoldDB" id="A0A8H3HB04"/>
<sequence length="328" mass="36540">MDNTLCIPRTPQLESPSPHPGELVHQEPQPETESAPNPAQHNSLMTGSQIVEIFHNQQLPDVTTYFRGPDGDPVSLGSSGHLYHARCARGEAAIRTIRIFMAQTNSNQLLLKAAADELLVWLQLQHEFLTPLWGVACFREQAALVSPWMPYGNIIDYRRQQPYFDWQKMCTQVSSAVAYLHDNGVIHGDIKAQNVLVSEDGNAKVTGFSNSLLRELASHYRDGNDFSTLSMRWIAPEVLEGASARSEAVDVYALGMTILEIITGKVPFDEVSSDQGVIFQVITRTAPTRPQELASNDRLWALLTQCWSSDPKARPTAREVYDQLKDVA</sequence>
<accession>A0A8H3HB04</accession>
<feature type="region of interest" description="Disordered" evidence="1">
    <location>
        <begin position="1"/>
        <end position="42"/>
    </location>
</feature>
<dbReference type="Proteomes" id="UP000663853">
    <property type="component" value="Unassembled WGS sequence"/>
</dbReference>
<dbReference type="SMART" id="SM00220">
    <property type="entry name" value="S_TKc"/>
    <property type="match status" value="1"/>
</dbReference>
<name>A0A8H3HB04_9AGAM</name>
<dbReference type="InterPro" id="IPR008271">
    <property type="entry name" value="Ser/Thr_kinase_AS"/>
</dbReference>
<dbReference type="GO" id="GO:0004674">
    <property type="term" value="F:protein serine/threonine kinase activity"/>
    <property type="evidence" value="ECO:0007669"/>
    <property type="project" value="TreeGrafter"/>
</dbReference>
<dbReference type="EMBL" id="CAJMXA010003735">
    <property type="protein sequence ID" value="CAE6513749.1"/>
    <property type="molecule type" value="Genomic_DNA"/>
</dbReference>
<evidence type="ECO:0000313" key="3">
    <source>
        <dbReference type="EMBL" id="CAE6513749.1"/>
    </source>
</evidence>
<dbReference type="InterPro" id="IPR001245">
    <property type="entry name" value="Ser-Thr/Tyr_kinase_cat_dom"/>
</dbReference>
<reference evidence="3" key="1">
    <citation type="submission" date="2021-01" db="EMBL/GenBank/DDBJ databases">
        <authorList>
            <person name="Kaushik A."/>
        </authorList>
    </citation>
    <scope>NUCLEOTIDE SEQUENCE</scope>
    <source>
        <strain evidence="3">AG6-10EEA</strain>
    </source>
</reference>
<dbReference type="PROSITE" id="PS50011">
    <property type="entry name" value="PROTEIN_KINASE_DOM"/>
    <property type="match status" value="1"/>
</dbReference>
<dbReference type="InterPro" id="IPR011009">
    <property type="entry name" value="Kinase-like_dom_sf"/>
</dbReference>
<dbReference type="PRINTS" id="PR00109">
    <property type="entry name" value="TYRKINASE"/>
</dbReference>
<feature type="domain" description="Protein kinase" evidence="2">
    <location>
        <begin position="68"/>
        <end position="328"/>
    </location>
</feature>
<dbReference type="SUPFAM" id="SSF56112">
    <property type="entry name" value="Protein kinase-like (PK-like)"/>
    <property type="match status" value="1"/>
</dbReference>
<evidence type="ECO:0000256" key="1">
    <source>
        <dbReference type="SAM" id="MobiDB-lite"/>
    </source>
</evidence>
<dbReference type="GO" id="GO:0005524">
    <property type="term" value="F:ATP binding"/>
    <property type="evidence" value="ECO:0007669"/>
    <property type="project" value="InterPro"/>
</dbReference>
<dbReference type="InterPro" id="IPR051681">
    <property type="entry name" value="Ser/Thr_Kinases-Pseudokinases"/>
</dbReference>
<dbReference type="InterPro" id="IPR000719">
    <property type="entry name" value="Prot_kinase_dom"/>
</dbReference>
<organism evidence="3 4">
    <name type="scientific">Rhizoctonia solani</name>
    <dbReference type="NCBI Taxonomy" id="456999"/>
    <lineage>
        <taxon>Eukaryota</taxon>
        <taxon>Fungi</taxon>
        <taxon>Dikarya</taxon>
        <taxon>Basidiomycota</taxon>
        <taxon>Agaricomycotina</taxon>
        <taxon>Agaricomycetes</taxon>
        <taxon>Cantharellales</taxon>
        <taxon>Ceratobasidiaceae</taxon>
        <taxon>Rhizoctonia</taxon>
    </lineage>
</organism>
<comment type="caution">
    <text evidence="3">The sequence shown here is derived from an EMBL/GenBank/DDBJ whole genome shotgun (WGS) entry which is preliminary data.</text>
</comment>